<reference evidence="1" key="1">
    <citation type="journal article" date="2015" name="Nature">
        <title>Complex archaea that bridge the gap between prokaryotes and eukaryotes.</title>
        <authorList>
            <person name="Spang A."/>
            <person name="Saw J.H."/>
            <person name="Jorgensen S.L."/>
            <person name="Zaremba-Niedzwiedzka K."/>
            <person name="Martijn J."/>
            <person name="Lind A.E."/>
            <person name="van Eijk R."/>
            <person name="Schleper C."/>
            <person name="Guy L."/>
            <person name="Ettema T.J."/>
        </authorList>
    </citation>
    <scope>NUCLEOTIDE SEQUENCE</scope>
</reference>
<dbReference type="AlphaFoldDB" id="A0A0F9LUT4"/>
<gene>
    <name evidence="1" type="ORF">LCGC14_1463950</name>
</gene>
<accession>A0A0F9LUT4</accession>
<comment type="caution">
    <text evidence="1">The sequence shown here is derived from an EMBL/GenBank/DDBJ whole genome shotgun (WGS) entry which is preliminary data.</text>
</comment>
<proteinExistence type="predicted"/>
<name>A0A0F9LUT4_9ZZZZ</name>
<evidence type="ECO:0000313" key="1">
    <source>
        <dbReference type="EMBL" id="KKM68130.1"/>
    </source>
</evidence>
<protein>
    <submittedName>
        <fullName evidence="1">Uncharacterized protein</fullName>
    </submittedName>
</protein>
<dbReference type="EMBL" id="LAZR01010222">
    <property type="protein sequence ID" value="KKM68130.1"/>
    <property type="molecule type" value="Genomic_DNA"/>
</dbReference>
<sequence>MNNFNDEGSGIIYMNEIRQHAADEHFEKMRPSTRYSPKLYIDGDKWCALYGEDLQNGVSGFGNSPEFALRDFDEKWKKKI</sequence>
<organism evidence="1">
    <name type="scientific">marine sediment metagenome</name>
    <dbReference type="NCBI Taxonomy" id="412755"/>
    <lineage>
        <taxon>unclassified sequences</taxon>
        <taxon>metagenomes</taxon>
        <taxon>ecological metagenomes</taxon>
    </lineage>
</organism>